<keyword evidence="1 2" id="KW-0862">Zinc</keyword>
<dbReference type="AlphaFoldDB" id="A0AAJ7WSM0"/>
<dbReference type="PANTHER" id="PTHR10127">
    <property type="entry name" value="DISCOIDIN, CUB, EGF, LAMININ , AND ZINC METALLOPROTEASE DOMAIN CONTAINING"/>
    <property type="match status" value="1"/>
</dbReference>
<dbReference type="Gene3D" id="3.40.390.10">
    <property type="entry name" value="Collagenase (Catalytic Domain)"/>
    <property type="match status" value="2"/>
</dbReference>
<dbReference type="Pfam" id="PF01400">
    <property type="entry name" value="Astacin"/>
    <property type="match status" value="2"/>
</dbReference>
<organism evidence="4 5">
    <name type="scientific">Petromyzon marinus</name>
    <name type="common">Sea lamprey</name>
    <dbReference type="NCBI Taxonomy" id="7757"/>
    <lineage>
        <taxon>Eukaryota</taxon>
        <taxon>Metazoa</taxon>
        <taxon>Chordata</taxon>
        <taxon>Craniata</taxon>
        <taxon>Vertebrata</taxon>
        <taxon>Cyclostomata</taxon>
        <taxon>Hyperoartia</taxon>
        <taxon>Petromyzontiformes</taxon>
        <taxon>Petromyzontidae</taxon>
        <taxon>Petromyzon</taxon>
    </lineage>
</organism>
<gene>
    <name evidence="5" type="primary">LOC116941453</name>
</gene>
<dbReference type="SUPFAM" id="SSF55486">
    <property type="entry name" value="Metalloproteases ('zincins'), catalytic domain"/>
    <property type="match status" value="2"/>
</dbReference>
<dbReference type="PROSITE" id="PS51864">
    <property type="entry name" value="ASTACIN"/>
    <property type="match status" value="2"/>
</dbReference>
<comment type="caution">
    <text evidence="1">Lacks conserved residue(s) required for the propagation of feature annotation.</text>
</comment>
<keyword evidence="1 2" id="KW-0482">Metalloprotease</keyword>
<name>A0AAJ7WSM0_PETMA</name>
<dbReference type="GO" id="GO:0004222">
    <property type="term" value="F:metalloendopeptidase activity"/>
    <property type="evidence" value="ECO:0007669"/>
    <property type="project" value="UniProtKB-UniRule"/>
</dbReference>
<dbReference type="InterPro" id="IPR024079">
    <property type="entry name" value="MetalloPept_cat_dom_sf"/>
</dbReference>
<dbReference type="Proteomes" id="UP001318040">
    <property type="component" value="Chromosome 1"/>
</dbReference>
<evidence type="ECO:0000313" key="5">
    <source>
        <dbReference type="RefSeq" id="XP_032808460.1"/>
    </source>
</evidence>
<feature type="binding site" evidence="1">
    <location>
        <position position="538"/>
    </location>
    <ligand>
        <name>Zn(2+)</name>
        <dbReference type="ChEBI" id="CHEBI:29105"/>
        <note>catalytic</note>
    </ligand>
</feature>
<keyword evidence="1 2" id="KW-0378">Hydrolase</keyword>
<feature type="domain" description="Peptidase M12A" evidence="3">
    <location>
        <begin position="440"/>
        <end position="636"/>
    </location>
</feature>
<dbReference type="PRINTS" id="PR00480">
    <property type="entry name" value="ASTACIN"/>
</dbReference>
<feature type="binding site" evidence="1">
    <location>
        <position position="226"/>
    </location>
    <ligand>
        <name>Zn(2+)</name>
        <dbReference type="ChEBI" id="CHEBI:29105"/>
        <note>catalytic</note>
    </ligand>
</feature>
<feature type="binding site" evidence="1">
    <location>
        <position position="544"/>
    </location>
    <ligand>
        <name>Zn(2+)</name>
        <dbReference type="ChEBI" id="CHEBI:29105"/>
        <note>catalytic</note>
    </ligand>
</feature>
<dbReference type="EC" id="3.4.24.-" evidence="2"/>
<protein>
    <recommendedName>
        <fullName evidence="2">Metalloendopeptidase</fullName>
        <ecNumber evidence="2">3.4.24.-</ecNumber>
    </recommendedName>
</protein>
<feature type="domain" description="Peptidase M12A" evidence="3">
    <location>
        <begin position="201"/>
        <end position="331"/>
    </location>
</feature>
<dbReference type="SMART" id="SM00235">
    <property type="entry name" value="ZnMc"/>
    <property type="match status" value="2"/>
</dbReference>
<keyword evidence="4" id="KW-1185">Reference proteome</keyword>
<dbReference type="KEGG" id="pmrn:116941453"/>
<evidence type="ECO:0000259" key="3">
    <source>
        <dbReference type="PROSITE" id="PS51864"/>
    </source>
</evidence>
<comment type="cofactor">
    <cofactor evidence="1 2">
        <name>Zn(2+)</name>
        <dbReference type="ChEBI" id="CHEBI:29105"/>
    </cofactor>
    <text evidence="1 2">Binds 1 zinc ion per subunit.</text>
</comment>
<dbReference type="RefSeq" id="XP_032808460.1">
    <property type="nucleotide sequence ID" value="XM_032952569.1"/>
</dbReference>
<sequence>MTEIGRSTPLDWPGGWVSDVVRSYVGQHSLNRWGGRWAPREVRAAVEKEEACDELAGAKKEMHGKIWRNVLSAALTKEQRNLSWLAVQDRLETRGFLYSRQMVHTPKCPRGYNADETAAHVMVACPFAQEVWRRSKPLLARFALSRVTARDVMWGELRGVGREDRDQVWAVIGATKELLWKARKKELEGSLMSPSLSKSWSYVGRQGGGQDLSLVPGKVTKGTVLHELMHALGFHHEHCRSDRDDHVWVLSENIKEEWKSQIVKMKSHAHDVSTPYDCSSIMHYSMTAGSVDERNPTIIPKNPLLMLHMGHGNSLSPCDVAKVQKLYGYETTLPLSSTGVGDCEGLESQVRVWRRKTEQELKEEKEAKEREFKTKAGPVGEIIRELRWLSTYDGSTMPRLERLLELLSSECPAQEKEALHTAYRDDDGPKVLKRILEFPKAEADRISLLLVLNKILNAVAVQTAEKGSCDKRTIEQAFQEFRDKTCIRFTPRTQEDNYINFQALDGSWSFLGKKGGAQSLSLEPGKVTKGTVLHELMHALGFQHEHCRRDRDKYIKINEDNVKEGEQRQFQLLDTDDCELPYDYISITHYGRDAFSGDGISPTIIPIPDTTTVSQRDCLSPLDVVKIRKMYKTMVKGDIIKAVAETAVLVPSLKAHVLKTAMLAPTLKAPVPEVKAKAEATKQDSWGCAIM</sequence>
<evidence type="ECO:0000313" key="4">
    <source>
        <dbReference type="Proteomes" id="UP001318040"/>
    </source>
</evidence>
<dbReference type="GO" id="GO:0008270">
    <property type="term" value="F:zinc ion binding"/>
    <property type="evidence" value="ECO:0007669"/>
    <property type="project" value="UniProtKB-UniRule"/>
</dbReference>
<keyword evidence="1 2" id="KW-0479">Metal-binding</keyword>
<proteinExistence type="predicted"/>
<feature type="active site" evidence="1">
    <location>
        <position position="535"/>
    </location>
</feature>
<dbReference type="InterPro" id="IPR026960">
    <property type="entry name" value="RVT-Znf"/>
</dbReference>
<dbReference type="InterPro" id="IPR001506">
    <property type="entry name" value="Peptidase_M12A"/>
</dbReference>
<dbReference type="InterPro" id="IPR006026">
    <property type="entry name" value="Peptidase_Metallo"/>
</dbReference>
<dbReference type="PANTHER" id="PTHR10127:SF850">
    <property type="entry name" value="METALLOENDOPEPTIDASE"/>
    <property type="match status" value="1"/>
</dbReference>
<evidence type="ECO:0000256" key="1">
    <source>
        <dbReference type="PROSITE-ProRule" id="PRU01211"/>
    </source>
</evidence>
<accession>A0AAJ7WSM0</accession>
<feature type="binding site" evidence="1">
    <location>
        <position position="230"/>
    </location>
    <ligand>
        <name>Zn(2+)</name>
        <dbReference type="ChEBI" id="CHEBI:29105"/>
        <note>catalytic</note>
    </ligand>
</feature>
<dbReference type="Pfam" id="PF13966">
    <property type="entry name" value="zf-RVT"/>
    <property type="match status" value="1"/>
</dbReference>
<feature type="binding site" evidence="1">
    <location>
        <position position="236"/>
    </location>
    <ligand>
        <name>Zn(2+)</name>
        <dbReference type="ChEBI" id="CHEBI:29105"/>
        <note>catalytic</note>
    </ligand>
</feature>
<feature type="active site" evidence="1">
    <location>
        <position position="227"/>
    </location>
</feature>
<reference evidence="5" key="1">
    <citation type="submission" date="2025-08" db="UniProtKB">
        <authorList>
            <consortium name="RefSeq"/>
        </authorList>
    </citation>
    <scope>IDENTIFICATION</scope>
    <source>
        <tissue evidence="5">Sperm</tissue>
    </source>
</reference>
<feature type="binding site" evidence="1">
    <location>
        <position position="534"/>
    </location>
    <ligand>
        <name>Zn(2+)</name>
        <dbReference type="ChEBI" id="CHEBI:29105"/>
        <note>catalytic</note>
    </ligand>
</feature>
<evidence type="ECO:0000256" key="2">
    <source>
        <dbReference type="RuleBase" id="RU361183"/>
    </source>
</evidence>
<dbReference type="GO" id="GO:0006508">
    <property type="term" value="P:proteolysis"/>
    <property type="evidence" value="ECO:0007669"/>
    <property type="project" value="UniProtKB-KW"/>
</dbReference>
<keyword evidence="1 2" id="KW-0645">Protease</keyword>